<evidence type="ECO:0000313" key="5">
    <source>
        <dbReference type="WBParaSite" id="MBELARI_LOCUS759"/>
    </source>
</evidence>
<name>A0AAF3FKR7_9BILA</name>
<feature type="compositionally biased region" description="Basic and acidic residues" evidence="1">
    <location>
        <begin position="323"/>
        <end position="336"/>
    </location>
</feature>
<sequence length="343" mass="38822">MIYGLWPLLKDGHLDPHYYNCSGHTREEWFAKGRPRPLLAIYLEVTGTVFMLFYVLSLIGMIKAKLILKSPCYVIMVFMGIGDLTMIVMSSWISGYLMWIGAVFCTNQHLIYTTGTLGLGMWSSSCCCCIMLATNRLAEIADWHFVTELLTKKVCTVICALGLCYGMSITLFTPSALFHSPLGAWFFNPYTDNSASLYYDNIPHRANNAIVSIFAIFIYSYMCYKAAKNWGWATGASKAQRMLYIQAFIICSTHVLAAWGYLFMNYVPGFPQSLMVLGHVAWQWSHGVPGVVYLLLNQTIKTTIIEMFGLSKKKTKPYFFGNHESKSEKSNTELTKKTRSSLH</sequence>
<dbReference type="WBParaSite" id="MBELARI_LOCUS759">
    <property type="protein sequence ID" value="MBELARI_LOCUS759"/>
    <property type="gene ID" value="MBELARI_LOCUS759"/>
</dbReference>
<feature type="transmembrane region" description="Helical" evidence="2">
    <location>
        <begin position="276"/>
        <end position="296"/>
    </location>
</feature>
<dbReference type="Pfam" id="PF10321">
    <property type="entry name" value="7TM_GPCR_Srt"/>
    <property type="match status" value="1"/>
</dbReference>
<dbReference type="InterPro" id="IPR019425">
    <property type="entry name" value="7TM_GPCR_serpentine_rcpt_Srt"/>
</dbReference>
<dbReference type="PANTHER" id="PTHR23021:SF11">
    <property type="entry name" value="SERPENTINE RECEPTOR, CLASS T"/>
    <property type="match status" value="1"/>
</dbReference>
<feature type="region of interest" description="Disordered" evidence="1">
    <location>
        <begin position="321"/>
        <end position="343"/>
    </location>
</feature>
<feature type="transmembrane region" description="Helical" evidence="2">
    <location>
        <begin position="244"/>
        <end position="264"/>
    </location>
</feature>
<accession>A0AAF3FKR7</accession>
<dbReference type="PANTHER" id="PTHR23021">
    <property type="entry name" value="SERPENTINE RECEPTOR, CLASS T"/>
    <property type="match status" value="1"/>
</dbReference>
<dbReference type="SUPFAM" id="SSF81321">
    <property type="entry name" value="Family A G protein-coupled receptor-like"/>
    <property type="match status" value="1"/>
</dbReference>
<evidence type="ECO:0000256" key="1">
    <source>
        <dbReference type="SAM" id="MobiDB-lite"/>
    </source>
</evidence>
<feature type="transmembrane region" description="Helical" evidence="2">
    <location>
        <begin position="206"/>
        <end position="224"/>
    </location>
</feature>
<feature type="transmembrane region" description="Helical" evidence="2">
    <location>
        <begin position="154"/>
        <end position="178"/>
    </location>
</feature>
<feature type="transmembrane region" description="Helical" evidence="2">
    <location>
        <begin position="39"/>
        <end position="61"/>
    </location>
</feature>
<dbReference type="WBParaSite" id="MBELARI_LOCUS15968">
    <property type="protein sequence ID" value="MBELARI_LOCUS15968"/>
    <property type="gene ID" value="MBELARI_LOCUS15968"/>
</dbReference>
<keyword evidence="3" id="KW-1185">Reference proteome</keyword>
<organism evidence="3 5">
    <name type="scientific">Mesorhabditis belari</name>
    <dbReference type="NCBI Taxonomy" id="2138241"/>
    <lineage>
        <taxon>Eukaryota</taxon>
        <taxon>Metazoa</taxon>
        <taxon>Ecdysozoa</taxon>
        <taxon>Nematoda</taxon>
        <taxon>Chromadorea</taxon>
        <taxon>Rhabditida</taxon>
        <taxon>Rhabditina</taxon>
        <taxon>Rhabditomorpha</taxon>
        <taxon>Rhabditoidea</taxon>
        <taxon>Rhabditidae</taxon>
        <taxon>Mesorhabditinae</taxon>
        <taxon>Mesorhabditis</taxon>
    </lineage>
</organism>
<reference evidence="4 5" key="1">
    <citation type="submission" date="2024-02" db="UniProtKB">
        <authorList>
            <consortium name="WormBaseParasite"/>
        </authorList>
    </citation>
    <scope>IDENTIFICATION</scope>
</reference>
<feature type="transmembrane region" description="Helical" evidence="2">
    <location>
        <begin position="111"/>
        <end position="133"/>
    </location>
</feature>
<keyword evidence="2" id="KW-0472">Membrane</keyword>
<evidence type="ECO:0000313" key="3">
    <source>
        <dbReference type="Proteomes" id="UP000887575"/>
    </source>
</evidence>
<proteinExistence type="predicted"/>
<protein>
    <submittedName>
        <fullName evidence="4 5">Uncharacterized protein</fullName>
    </submittedName>
</protein>
<evidence type="ECO:0000256" key="2">
    <source>
        <dbReference type="SAM" id="Phobius"/>
    </source>
</evidence>
<evidence type="ECO:0000313" key="4">
    <source>
        <dbReference type="WBParaSite" id="MBELARI_LOCUS15968"/>
    </source>
</evidence>
<dbReference type="AlphaFoldDB" id="A0AAF3FKR7"/>
<feature type="transmembrane region" description="Helical" evidence="2">
    <location>
        <begin position="73"/>
        <end position="99"/>
    </location>
</feature>
<keyword evidence="2" id="KW-1133">Transmembrane helix</keyword>
<dbReference type="Proteomes" id="UP000887575">
    <property type="component" value="Unassembled WGS sequence"/>
</dbReference>
<keyword evidence="2" id="KW-0812">Transmembrane</keyword>